<feature type="non-terminal residue" evidence="1">
    <location>
        <position position="1"/>
    </location>
</feature>
<gene>
    <name evidence="1" type="ORF">GMARGA_LOCUS30579</name>
</gene>
<protein>
    <submittedName>
        <fullName evidence="1">31904_t:CDS:1</fullName>
    </submittedName>
</protein>
<dbReference type="EMBL" id="CAJVQB010043461">
    <property type="protein sequence ID" value="CAG8831174.1"/>
    <property type="molecule type" value="Genomic_DNA"/>
</dbReference>
<keyword evidence="2" id="KW-1185">Reference proteome</keyword>
<organism evidence="1 2">
    <name type="scientific">Gigaspora margarita</name>
    <dbReference type="NCBI Taxonomy" id="4874"/>
    <lineage>
        <taxon>Eukaryota</taxon>
        <taxon>Fungi</taxon>
        <taxon>Fungi incertae sedis</taxon>
        <taxon>Mucoromycota</taxon>
        <taxon>Glomeromycotina</taxon>
        <taxon>Glomeromycetes</taxon>
        <taxon>Diversisporales</taxon>
        <taxon>Gigasporaceae</taxon>
        <taxon>Gigaspora</taxon>
    </lineage>
</organism>
<reference evidence="1 2" key="1">
    <citation type="submission" date="2021-06" db="EMBL/GenBank/DDBJ databases">
        <authorList>
            <person name="Kallberg Y."/>
            <person name="Tangrot J."/>
            <person name="Rosling A."/>
        </authorList>
    </citation>
    <scope>NUCLEOTIDE SEQUENCE [LARGE SCALE GENOMIC DNA]</scope>
    <source>
        <strain evidence="1 2">120-4 pot B 10/14</strain>
    </source>
</reference>
<sequence length="97" mass="11878">TKFDMFWEELAKYFEEFEIKYKVQACQLRKSYPDTHFCHAIFKYLRHFAVKFRQYSALIFVNNKHKVPIEAIYNPQLKRELQASIKNIQKTLNKRTQ</sequence>
<proteinExistence type="predicted"/>
<evidence type="ECO:0000313" key="1">
    <source>
        <dbReference type="EMBL" id="CAG8831174.1"/>
    </source>
</evidence>
<name>A0ABN7WG17_GIGMA</name>
<evidence type="ECO:0000313" key="2">
    <source>
        <dbReference type="Proteomes" id="UP000789901"/>
    </source>
</evidence>
<dbReference type="Proteomes" id="UP000789901">
    <property type="component" value="Unassembled WGS sequence"/>
</dbReference>
<accession>A0ABN7WG17</accession>
<comment type="caution">
    <text evidence="1">The sequence shown here is derived from an EMBL/GenBank/DDBJ whole genome shotgun (WGS) entry which is preliminary data.</text>
</comment>